<dbReference type="InterPro" id="IPR057326">
    <property type="entry name" value="KR_dom"/>
</dbReference>
<dbReference type="PRINTS" id="PR00080">
    <property type="entry name" value="SDRFAMILY"/>
</dbReference>
<protein>
    <submittedName>
        <fullName evidence="4">SDR family oxidoreductase</fullName>
    </submittedName>
</protein>
<reference evidence="5" key="1">
    <citation type="submission" date="2023-07" db="EMBL/GenBank/DDBJ databases">
        <title>Duganella aceri sp. nov., isolated from tree sap.</title>
        <authorList>
            <person name="Kim I.S."/>
        </authorList>
    </citation>
    <scope>NUCLEOTIDE SEQUENCE [LARGE SCALE GENOMIC DNA]</scope>
    <source>
        <strain evidence="5">SAP-35</strain>
    </source>
</reference>
<evidence type="ECO:0000256" key="1">
    <source>
        <dbReference type="ARBA" id="ARBA00006484"/>
    </source>
</evidence>
<organism evidence="4 5">
    <name type="scientific">Duganella aceris</name>
    <dbReference type="NCBI Taxonomy" id="2703883"/>
    <lineage>
        <taxon>Bacteria</taxon>
        <taxon>Pseudomonadati</taxon>
        <taxon>Pseudomonadota</taxon>
        <taxon>Betaproteobacteria</taxon>
        <taxon>Burkholderiales</taxon>
        <taxon>Oxalobacteraceae</taxon>
        <taxon>Telluria group</taxon>
        <taxon>Duganella</taxon>
    </lineage>
</organism>
<dbReference type="PROSITE" id="PS00061">
    <property type="entry name" value="ADH_SHORT"/>
    <property type="match status" value="1"/>
</dbReference>
<keyword evidence="2" id="KW-0560">Oxidoreductase</keyword>
<dbReference type="Proteomes" id="UP000666369">
    <property type="component" value="Unassembled WGS sequence"/>
</dbReference>
<evidence type="ECO:0000313" key="5">
    <source>
        <dbReference type="Proteomes" id="UP000666369"/>
    </source>
</evidence>
<comment type="caution">
    <text evidence="4">The sequence shown here is derived from an EMBL/GenBank/DDBJ whole genome shotgun (WGS) entry which is preliminary data.</text>
</comment>
<dbReference type="PANTHER" id="PTHR43639">
    <property type="entry name" value="OXIDOREDUCTASE, SHORT-CHAIN DEHYDROGENASE/REDUCTASE FAMILY (AFU_ORTHOLOGUE AFUA_5G02870)"/>
    <property type="match status" value="1"/>
</dbReference>
<comment type="similarity">
    <text evidence="1">Belongs to the short-chain dehydrogenases/reductases (SDR) family.</text>
</comment>
<evidence type="ECO:0000313" key="4">
    <source>
        <dbReference type="EMBL" id="NGZ88305.1"/>
    </source>
</evidence>
<evidence type="ECO:0000259" key="3">
    <source>
        <dbReference type="SMART" id="SM00822"/>
    </source>
</evidence>
<dbReference type="EMBL" id="JAADJT010000020">
    <property type="protein sequence ID" value="NGZ88305.1"/>
    <property type="molecule type" value="Genomic_DNA"/>
</dbReference>
<dbReference type="Gene3D" id="3.40.50.720">
    <property type="entry name" value="NAD(P)-binding Rossmann-like Domain"/>
    <property type="match status" value="1"/>
</dbReference>
<dbReference type="Pfam" id="PF13561">
    <property type="entry name" value="adh_short_C2"/>
    <property type="match status" value="1"/>
</dbReference>
<dbReference type="PANTHER" id="PTHR43639:SF1">
    <property type="entry name" value="SHORT-CHAIN DEHYDROGENASE_REDUCTASE FAMILY PROTEIN"/>
    <property type="match status" value="1"/>
</dbReference>
<gene>
    <name evidence="4" type="ORF">GW587_29135</name>
</gene>
<evidence type="ECO:0000256" key="2">
    <source>
        <dbReference type="ARBA" id="ARBA00023002"/>
    </source>
</evidence>
<sequence>MSEIEDVSAATATAAAAAAPAPASVAAKALSGRVALVTGGAGGLGSAICRALAAAGASVLVGYRGDAAAAQAIAASLPAATPPHAAVMAAVTDSAALAALAQDIAAQPGRLDILVNCAGTTGFVAHADLDGLDDALIDRILAVNLRGPFAAVRAMHPLLAREGRGLVVNVSSIAGSTANGSNIMYCASKAGVDNLTKSLARALAPAIRVVAVAPGLVDTDFVQGLDAGWHDAQVQRTPMQRLAMPDEVAQAVLALATQLTFSTGIVLAVDGGRSLA</sequence>
<dbReference type="CDD" id="cd05233">
    <property type="entry name" value="SDR_c"/>
    <property type="match status" value="1"/>
</dbReference>
<dbReference type="InterPro" id="IPR020904">
    <property type="entry name" value="Sc_DH/Rdtase_CS"/>
</dbReference>
<dbReference type="PRINTS" id="PR00081">
    <property type="entry name" value="GDHRDH"/>
</dbReference>
<proteinExistence type="inferred from homology"/>
<dbReference type="SMART" id="SM00822">
    <property type="entry name" value="PKS_KR"/>
    <property type="match status" value="1"/>
</dbReference>
<dbReference type="SUPFAM" id="SSF51735">
    <property type="entry name" value="NAD(P)-binding Rossmann-fold domains"/>
    <property type="match status" value="1"/>
</dbReference>
<feature type="domain" description="Ketoreductase" evidence="3">
    <location>
        <begin position="33"/>
        <end position="220"/>
    </location>
</feature>
<name>A0ABX0FVA2_9BURK</name>
<dbReference type="RefSeq" id="WP_166108425.1">
    <property type="nucleotide sequence ID" value="NZ_JAADJT010000020.1"/>
</dbReference>
<dbReference type="InterPro" id="IPR036291">
    <property type="entry name" value="NAD(P)-bd_dom_sf"/>
</dbReference>
<keyword evidence="5" id="KW-1185">Reference proteome</keyword>
<accession>A0ABX0FVA2</accession>
<dbReference type="InterPro" id="IPR002347">
    <property type="entry name" value="SDR_fam"/>
</dbReference>